<keyword evidence="1" id="KW-0963">Cytoplasm</keyword>
<dbReference type="FunFam" id="1.10.720.60:FF:000002">
    <property type="entry name" value="Enolase-phosphatase E1"/>
    <property type="match status" value="1"/>
</dbReference>
<sequence length="129" mass="14060">MLSVPAEGTVILLDIQGTTTPIAFVKDILFPYIKEKVEEYLQTHWEEEECQQDVNLVRKQAEEDAHLHGAVPTPAAAGNGVDDPRQMIQAVVERVLADVSGLKDGSTQTAAGPHAEGSTDSWDHESRVL</sequence>
<dbReference type="SUPFAM" id="SSF56784">
    <property type="entry name" value="HAD-like"/>
    <property type="match status" value="1"/>
</dbReference>
<keyword evidence="2" id="KW-0028">Amino-acid biosynthesis</keyword>
<keyword evidence="3" id="KW-0479">Metal-binding</keyword>
<dbReference type="GO" id="GO:0019509">
    <property type="term" value="P:L-methionine salvage from methylthioadenosine"/>
    <property type="evidence" value="ECO:0007669"/>
    <property type="project" value="TreeGrafter"/>
</dbReference>
<protein>
    <submittedName>
        <fullName evidence="9">Enolase-phosphatase E1</fullName>
    </submittedName>
</protein>
<evidence type="ECO:0000256" key="5">
    <source>
        <dbReference type="ARBA" id="ARBA00022842"/>
    </source>
</evidence>
<dbReference type="PANTHER" id="PTHR20371:SF1">
    <property type="entry name" value="ENOLASE-PHOSPHATASE E1"/>
    <property type="match status" value="1"/>
</dbReference>
<feature type="region of interest" description="Disordered" evidence="8">
    <location>
        <begin position="102"/>
        <end position="129"/>
    </location>
</feature>
<comment type="caution">
    <text evidence="9">The sequence shown here is derived from an EMBL/GenBank/DDBJ whole genome shotgun (WGS) entry which is preliminary data.</text>
</comment>
<keyword evidence="4" id="KW-0378">Hydrolase</keyword>
<dbReference type="InterPro" id="IPR036412">
    <property type="entry name" value="HAD-like_sf"/>
</dbReference>
<keyword evidence="6" id="KW-0486">Methionine biosynthesis</keyword>
<keyword evidence="10" id="KW-1185">Reference proteome</keyword>
<evidence type="ECO:0000256" key="7">
    <source>
        <dbReference type="ARBA" id="ARBA00023242"/>
    </source>
</evidence>
<dbReference type="Gene3D" id="1.10.720.60">
    <property type="match status" value="1"/>
</dbReference>
<accession>A0AA41TAN6</accession>
<keyword evidence="7" id="KW-0539">Nucleus</keyword>
<organism evidence="9 10">
    <name type="scientific">Sciurus carolinensis</name>
    <name type="common">Eastern gray squirrel</name>
    <dbReference type="NCBI Taxonomy" id="30640"/>
    <lineage>
        <taxon>Eukaryota</taxon>
        <taxon>Metazoa</taxon>
        <taxon>Chordata</taxon>
        <taxon>Craniata</taxon>
        <taxon>Vertebrata</taxon>
        <taxon>Euteleostomi</taxon>
        <taxon>Mammalia</taxon>
        <taxon>Eutheria</taxon>
        <taxon>Euarchontoglires</taxon>
        <taxon>Glires</taxon>
        <taxon>Rodentia</taxon>
        <taxon>Sciuromorpha</taxon>
        <taxon>Sciuridae</taxon>
        <taxon>Sciurinae</taxon>
        <taxon>Sciurini</taxon>
        <taxon>Sciurus</taxon>
    </lineage>
</organism>
<dbReference type="GO" id="GO:0043874">
    <property type="term" value="F:acireductone synthase activity"/>
    <property type="evidence" value="ECO:0007669"/>
    <property type="project" value="TreeGrafter"/>
</dbReference>
<evidence type="ECO:0000256" key="4">
    <source>
        <dbReference type="ARBA" id="ARBA00022801"/>
    </source>
</evidence>
<dbReference type="AlphaFoldDB" id="A0AA41TAN6"/>
<evidence type="ECO:0000256" key="1">
    <source>
        <dbReference type="ARBA" id="ARBA00022490"/>
    </source>
</evidence>
<name>A0AA41TAN6_SCICA</name>
<evidence type="ECO:0000256" key="2">
    <source>
        <dbReference type="ARBA" id="ARBA00022605"/>
    </source>
</evidence>
<dbReference type="PANTHER" id="PTHR20371">
    <property type="entry name" value="ENOLASE-PHOSPHATASE E1"/>
    <property type="match status" value="1"/>
</dbReference>
<evidence type="ECO:0000313" key="10">
    <source>
        <dbReference type="Proteomes" id="UP001166674"/>
    </source>
</evidence>
<proteinExistence type="predicted"/>
<evidence type="ECO:0000256" key="3">
    <source>
        <dbReference type="ARBA" id="ARBA00022723"/>
    </source>
</evidence>
<dbReference type="GO" id="GO:0046872">
    <property type="term" value="F:metal ion binding"/>
    <property type="evidence" value="ECO:0007669"/>
    <property type="project" value="UniProtKB-KW"/>
</dbReference>
<gene>
    <name evidence="9" type="ORF">SUZIE_203205</name>
</gene>
<reference evidence="9" key="1">
    <citation type="submission" date="2020-03" db="EMBL/GenBank/DDBJ databases">
        <title>Studies in the Genomics of Life Span.</title>
        <authorList>
            <person name="Glass D."/>
        </authorList>
    </citation>
    <scope>NUCLEOTIDE SEQUENCE</scope>
    <source>
        <strain evidence="9">SUZIE</strain>
        <tissue evidence="9">Muscle</tissue>
    </source>
</reference>
<keyword evidence="5" id="KW-0460">Magnesium</keyword>
<evidence type="ECO:0000256" key="6">
    <source>
        <dbReference type="ARBA" id="ARBA00023167"/>
    </source>
</evidence>
<dbReference type="EMBL" id="JAATJV010431999">
    <property type="protein sequence ID" value="MBZ3889487.1"/>
    <property type="molecule type" value="Genomic_DNA"/>
</dbReference>
<dbReference type="Proteomes" id="UP001166674">
    <property type="component" value="Unassembled WGS sequence"/>
</dbReference>
<evidence type="ECO:0000313" key="9">
    <source>
        <dbReference type="EMBL" id="MBZ3889487.1"/>
    </source>
</evidence>
<evidence type="ECO:0000256" key="8">
    <source>
        <dbReference type="SAM" id="MobiDB-lite"/>
    </source>
</evidence>